<evidence type="ECO:0000313" key="1">
    <source>
        <dbReference type="EMBL" id="KKK86097.1"/>
    </source>
</evidence>
<dbReference type="EMBL" id="LAZR01051007">
    <property type="protein sequence ID" value="KKK86097.1"/>
    <property type="molecule type" value="Genomic_DNA"/>
</dbReference>
<accession>A0A0F8YXC0</accession>
<comment type="caution">
    <text evidence="1">The sequence shown here is derived from an EMBL/GenBank/DDBJ whole genome shotgun (WGS) entry which is preliminary data.</text>
</comment>
<gene>
    <name evidence="1" type="ORF">LCGC14_2766640</name>
</gene>
<sequence>IRISVFNAAGEKVDRLFRTSEEIIAGTENELVYLPDRDRIIE</sequence>
<feature type="non-terminal residue" evidence="1">
    <location>
        <position position="1"/>
    </location>
</feature>
<reference evidence="1" key="1">
    <citation type="journal article" date="2015" name="Nature">
        <title>Complex archaea that bridge the gap between prokaryotes and eukaryotes.</title>
        <authorList>
            <person name="Spang A."/>
            <person name="Saw J.H."/>
            <person name="Jorgensen S.L."/>
            <person name="Zaremba-Niedzwiedzka K."/>
            <person name="Martijn J."/>
            <person name="Lind A.E."/>
            <person name="van Eijk R."/>
            <person name="Schleper C."/>
            <person name="Guy L."/>
            <person name="Ettema T.J."/>
        </authorList>
    </citation>
    <scope>NUCLEOTIDE SEQUENCE</scope>
</reference>
<proteinExistence type="predicted"/>
<dbReference type="AlphaFoldDB" id="A0A0F8YXC0"/>
<organism evidence="1">
    <name type="scientific">marine sediment metagenome</name>
    <dbReference type="NCBI Taxonomy" id="412755"/>
    <lineage>
        <taxon>unclassified sequences</taxon>
        <taxon>metagenomes</taxon>
        <taxon>ecological metagenomes</taxon>
    </lineage>
</organism>
<name>A0A0F8YXC0_9ZZZZ</name>
<protein>
    <submittedName>
        <fullName evidence="1">Uncharacterized protein</fullName>
    </submittedName>
</protein>